<evidence type="ECO:0000256" key="1">
    <source>
        <dbReference type="ARBA" id="ARBA00006817"/>
    </source>
</evidence>
<dbReference type="Proteomes" id="UP000681162">
    <property type="component" value="Unassembled WGS sequence"/>
</dbReference>
<reference evidence="3 4" key="1">
    <citation type="submission" date="2021-03" db="EMBL/GenBank/DDBJ databases">
        <title>Antimicrobial resistance genes in bacteria isolated from Japanese honey, and their potential for conferring macrolide and lincosamide resistance in the American foulbrood pathogen Paenibacillus larvae.</title>
        <authorList>
            <person name="Okamoto M."/>
            <person name="Kumagai M."/>
            <person name="Kanamori H."/>
            <person name="Takamatsu D."/>
        </authorList>
    </citation>
    <scope>NUCLEOTIDE SEQUENCE [LARGE SCALE GENOMIC DNA]</scope>
    <source>
        <strain evidence="3 4">J41TS12</strain>
    </source>
</reference>
<keyword evidence="4" id="KW-1185">Reference proteome</keyword>
<comment type="similarity">
    <text evidence="1">Belongs to the AHA1 family.</text>
</comment>
<protein>
    <recommendedName>
        <fullName evidence="2">Activator of Hsp90 ATPase homologue 1/2-like C-terminal domain-containing protein</fullName>
    </recommendedName>
</protein>
<dbReference type="Pfam" id="PF08327">
    <property type="entry name" value="AHSA1"/>
    <property type="match status" value="1"/>
</dbReference>
<dbReference type="CDD" id="cd08899">
    <property type="entry name" value="SRPBCC_CalC_Aha1-like_6"/>
    <property type="match status" value="1"/>
</dbReference>
<feature type="domain" description="Activator of Hsp90 ATPase homologue 1/2-like C-terminal" evidence="2">
    <location>
        <begin position="22"/>
        <end position="133"/>
    </location>
</feature>
<dbReference type="SUPFAM" id="SSF55961">
    <property type="entry name" value="Bet v1-like"/>
    <property type="match status" value="1"/>
</dbReference>
<dbReference type="InterPro" id="IPR013538">
    <property type="entry name" value="ASHA1/2-like_C"/>
</dbReference>
<name>A0A919XR70_9BACL</name>
<evidence type="ECO:0000313" key="4">
    <source>
        <dbReference type="Proteomes" id="UP000681162"/>
    </source>
</evidence>
<dbReference type="EMBL" id="BORR01000008">
    <property type="protein sequence ID" value="GIO37776.1"/>
    <property type="molecule type" value="Genomic_DNA"/>
</dbReference>
<evidence type="ECO:0000313" key="3">
    <source>
        <dbReference type="EMBL" id="GIO37776.1"/>
    </source>
</evidence>
<dbReference type="InterPro" id="IPR023393">
    <property type="entry name" value="START-like_dom_sf"/>
</dbReference>
<organism evidence="3 4">
    <name type="scientific">Paenibacillus antibioticophila</name>
    <dbReference type="NCBI Taxonomy" id="1274374"/>
    <lineage>
        <taxon>Bacteria</taxon>
        <taxon>Bacillati</taxon>
        <taxon>Bacillota</taxon>
        <taxon>Bacilli</taxon>
        <taxon>Bacillales</taxon>
        <taxon>Paenibacillaceae</taxon>
        <taxon>Paenibacillus</taxon>
    </lineage>
</organism>
<dbReference type="OrthoDB" id="9803476at2"/>
<proteinExistence type="inferred from homology"/>
<dbReference type="RefSeq" id="WP_044482439.1">
    <property type="nucleotide sequence ID" value="NZ_BORR01000008.1"/>
</dbReference>
<evidence type="ECO:0000259" key="2">
    <source>
        <dbReference type="Pfam" id="PF08327"/>
    </source>
</evidence>
<gene>
    <name evidence="3" type="ORF">J41TS12_26370</name>
</gene>
<comment type="caution">
    <text evidence="3">The sequence shown here is derived from an EMBL/GenBank/DDBJ whole genome shotgun (WGS) entry which is preliminary data.</text>
</comment>
<dbReference type="Gene3D" id="3.30.530.20">
    <property type="match status" value="1"/>
</dbReference>
<sequence length="160" mass="18749">MLAVVEKFKGGFIAAYNRSLHYSVEKVWSALTENDKLEKWMPNLQVVDLRQGGKIKFNMNDGTGKSFDISIEDYKERFYLQYEWGQGWVRFELFPNDDGCLLVLKEFIPVLSDHTSIDLAGWHVCLDMLSSLLDGQFMDFPKGEWEEWHQRYVSVINQLK</sequence>
<dbReference type="AlphaFoldDB" id="A0A919XR70"/>
<accession>A0A919XR70</accession>